<protein>
    <submittedName>
        <fullName evidence="1">Antitoxin VbhA family protein</fullName>
    </submittedName>
</protein>
<gene>
    <name evidence="1" type="ORF">ACFFJH_01100</name>
</gene>
<dbReference type="Proteomes" id="UP001589844">
    <property type="component" value="Unassembled WGS sequence"/>
</dbReference>
<organism evidence="1 2">
    <name type="scientific">Undibacterium danionis</name>
    <dbReference type="NCBI Taxonomy" id="1812100"/>
    <lineage>
        <taxon>Bacteria</taxon>
        <taxon>Pseudomonadati</taxon>
        <taxon>Pseudomonadota</taxon>
        <taxon>Betaproteobacteria</taxon>
        <taxon>Burkholderiales</taxon>
        <taxon>Oxalobacteraceae</taxon>
        <taxon>Undibacterium</taxon>
    </lineage>
</organism>
<comment type="caution">
    <text evidence="1">The sequence shown here is derived from an EMBL/GenBank/DDBJ whole genome shotgun (WGS) entry which is preliminary data.</text>
</comment>
<keyword evidence="2" id="KW-1185">Reference proteome</keyword>
<dbReference type="RefSeq" id="WP_390209446.1">
    <property type="nucleotide sequence ID" value="NZ_JBHLXJ010000002.1"/>
</dbReference>
<proteinExistence type="predicted"/>
<dbReference type="EMBL" id="JBHLXJ010000002">
    <property type="protein sequence ID" value="MFC0348391.1"/>
    <property type="molecule type" value="Genomic_DNA"/>
</dbReference>
<dbReference type="InterPro" id="IPR033788">
    <property type="entry name" value="VbhA-like"/>
</dbReference>
<dbReference type="CDD" id="cd11586">
    <property type="entry name" value="VbhA_like"/>
    <property type="match status" value="1"/>
</dbReference>
<evidence type="ECO:0000313" key="2">
    <source>
        <dbReference type="Proteomes" id="UP001589844"/>
    </source>
</evidence>
<sequence>MKKDEKLCKRMKNGEKGRKNMKNNEIPHAANIISMKAMRERRFYVALAQADEHWQQTTASFRLEGLHATENDAERAGRVIAGVWTLEQAIEDVRRGYLASH</sequence>
<accession>A0ABV6I994</accession>
<name>A0ABV6I994_9BURK</name>
<evidence type="ECO:0000313" key="1">
    <source>
        <dbReference type="EMBL" id="MFC0348391.1"/>
    </source>
</evidence>
<reference evidence="1 2" key="1">
    <citation type="submission" date="2024-09" db="EMBL/GenBank/DDBJ databases">
        <authorList>
            <person name="Sun Q."/>
            <person name="Mori K."/>
        </authorList>
    </citation>
    <scope>NUCLEOTIDE SEQUENCE [LARGE SCALE GENOMIC DNA]</scope>
    <source>
        <strain evidence="1 2">CCM 8677</strain>
    </source>
</reference>